<dbReference type="PANTHER" id="PTHR43179">
    <property type="entry name" value="RHAMNOSYLTRANSFERASE WBBL"/>
    <property type="match status" value="1"/>
</dbReference>
<dbReference type="EMBL" id="AP018316">
    <property type="protein sequence ID" value="BAZ84815.1"/>
    <property type="molecule type" value="Genomic_DNA"/>
</dbReference>
<dbReference type="CDD" id="cd04186">
    <property type="entry name" value="GT_2_like_c"/>
    <property type="match status" value="1"/>
</dbReference>
<dbReference type="InterPro" id="IPR001173">
    <property type="entry name" value="Glyco_trans_2-like"/>
</dbReference>
<accession>A0A1Z4V0H7</accession>
<dbReference type="PANTHER" id="PTHR43179:SF10">
    <property type="entry name" value="GLYCOSYL TRANSFERASE"/>
    <property type="match status" value="1"/>
</dbReference>
<dbReference type="KEGG" id="dcm:NIES806_10080"/>
<keyword evidence="3" id="KW-1185">Reference proteome</keyword>
<keyword evidence="2" id="KW-0808">Transferase</keyword>
<feature type="domain" description="Glycosyltransferase 2-like" evidence="1">
    <location>
        <begin position="14"/>
        <end position="194"/>
    </location>
</feature>
<dbReference type="GO" id="GO:0016740">
    <property type="term" value="F:transferase activity"/>
    <property type="evidence" value="ECO:0007669"/>
    <property type="project" value="UniProtKB-KW"/>
</dbReference>
<dbReference type="OrthoDB" id="9771846at2"/>
<evidence type="ECO:0000313" key="3">
    <source>
        <dbReference type="Proteomes" id="UP000218702"/>
    </source>
</evidence>
<gene>
    <name evidence="2" type="ORF">NIES806_10080</name>
</gene>
<dbReference type="InterPro" id="IPR029044">
    <property type="entry name" value="Nucleotide-diphossugar_trans"/>
</dbReference>
<dbReference type="AlphaFoldDB" id="A0A1Z4V0H7"/>
<evidence type="ECO:0000313" key="2">
    <source>
        <dbReference type="EMBL" id="BAZ84815.1"/>
    </source>
</evidence>
<proteinExistence type="predicted"/>
<protein>
    <submittedName>
        <fullName evidence="2">Glycosyltransferase</fullName>
    </submittedName>
</protein>
<reference evidence="2 3" key="1">
    <citation type="submission" date="2017-06" db="EMBL/GenBank/DDBJ databases">
        <title>Genome sequencing of cyanobaciteial culture collection at National Institute for Environmental Studies (NIES).</title>
        <authorList>
            <person name="Hirose Y."/>
            <person name="Shimura Y."/>
            <person name="Fujisawa T."/>
            <person name="Nakamura Y."/>
            <person name="Kawachi M."/>
        </authorList>
    </citation>
    <scope>NUCLEOTIDE SEQUENCE [LARGE SCALE GENOMIC DNA]</scope>
    <source>
        <strain evidence="2 3">NIES-806</strain>
    </source>
</reference>
<sequence>MEIKVRITASLVLYKNNPEMIHKTVLSTINTPLNIHLCVVDNSPSTDLEKVFKDLKNVNYYHNNGDNVGFGKAHNIAISKCGVSDYHLVLNPDIYFDENVIPQLIDYLESNQEVGLIQPKIFFPSGETQYLCKRYPTILALFARRFLPKRLHFLVKSYLDWYEMRDMGYDKTTADILYLSGCFMLFRKKYFDEIGYFDEDIFMYFEDADITLRMAKKYKTVFYPDVHIFHHWAKGSYKALNLTIINIQSAIYFFNKHGWKLF</sequence>
<dbReference type="SUPFAM" id="SSF53448">
    <property type="entry name" value="Nucleotide-diphospho-sugar transferases"/>
    <property type="match status" value="1"/>
</dbReference>
<evidence type="ECO:0000259" key="1">
    <source>
        <dbReference type="Pfam" id="PF00535"/>
    </source>
</evidence>
<dbReference type="Pfam" id="PF00535">
    <property type="entry name" value="Glycos_transf_2"/>
    <property type="match status" value="1"/>
</dbReference>
<organism evidence="2 3">
    <name type="scientific">Dolichospermum compactum NIES-806</name>
    <dbReference type="NCBI Taxonomy" id="1973481"/>
    <lineage>
        <taxon>Bacteria</taxon>
        <taxon>Bacillati</taxon>
        <taxon>Cyanobacteriota</taxon>
        <taxon>Cyanophyceae</taxon>
        <taxon>Nostocales</taxon>
        <taxon>Aphanizomenonaceae</taxon>
        <taxon>Dolichospermum</taxon>
        <taxon>Dolichospermum compactum</taxon>
    </lineage>
</organism>
<dbReference type="Proteomes" id="UP000218702">
    <property type="component" value="Chromosome"/>
</dbReference>
<dbReference type="RefSeq" id="WP_096664777.1">
    <property type="nucleotide sequence ID" value="NZ_AP018316.1"/>
</dbReference>
<name>A0A1Z4V0H7_9CYAN</name>
<dbReference type="Gene3D" id="3.90.550.10">
    <property type="entry name" value="Spore Coat Polysaccharide Biosynthesis Protein SpsA, Chain A"/>
    <property type="match status" value="1"/>
</dbReference>